<evidence type="ECO:0000256" key="7">
    <source>
        <dbReference type="ARBA" id="ARBA00022631"/>
    </source>
</evidence>
<keyword evidence="7 10" id="KW-0659">Purine metabolism</keyword>
<gene>
    <name evidence="13" type="ORF">B1H58_17055</name>
</gene>
<dbReference type="InterPro" id="IPR036817">
    <property type="entry name" value="Transthyretin/HIU_hydrolase_sf"/>
</dbReference>
<reference evidence="13 14" key="1">
    <citation type="submission" date="2017-02" db="EMBL/GenBank/DDBJ databases">
        <title>Complete genome sequence of the drought resistance-promoting endophyte Pantoea alhagi LTYR-11Z.</title>
        <authorList>
            <person name="Zhang L."/>
        </authorList>
    </citation>
    <scope>NUCLEOTIDE SEQUENCE [LARGE SCALE GENOMIC DNA]</scope>
    <source>
        <strain evidence="13 14">LTYR-11Z</strain>
    </source>
</reference>
<evidence type="ECO:0000256" key="3">
    <source>
        <dbReference type="ARBA" id="ARBA00009850"/>
    </source>
</evidence>
<evidence type="ECO:0000256" key="11">
    <source>
        <dbReference type="SAM" id="SignalP"/>
    </source>
</evidence>
<evidence type="ECO:0000313" key="13">
    <source>
        <dbReference type="EMBL" id="ARJ43580.1"/>
    </source>
</evidence>
<evidence type="ECO:0000256" key="10">
    <source>
        <dbReference type="RuleBase" id="RU361270"/>
    </source>
</evidence>
<dbReference type="InterPro" id="IPR023419">
    <property type="entry name" value="Transthyretin_CS"/>
</dbReference>
<evidence type="ECO:0000256" key="4">
    <source>
        <dbReference type="ARBA" id="ARBA00011881"/>
    </source>
</evidence>
<comment type="similarity">
    <text evidence="3 10">Belongs to the transthyretin family. 5-hydroxyisourate hydrolase subfamily.</text>
</comment>
<dbReference type="PRINTS" id="PR00189">
    <property type="entry name" value="TRNSTHYRETIN"/>
</dbReference>
<protein>
    <recommendedName>
        <fullName evidence="6 10">5-hydroxyisourate hydrolase</fullName>
        <shortName evidence="10">HIU hydrolase</shortName>
        <shortName evidence="10">HIUHase</shortName>
        <ecNumber evidence="5 10">3.5.2.17</ecNumber>
    </recommendedName>
</protein>
<dbReference type="STRING" id="1891675.B1H58_17055"/>
<organism evidence="13 14">
    <name type="scientific">Pantoea alhagi</name>
    <dbReference type="NCBI Taxonomy" id="1891675"/>
    <lineage>
        <taxon>Bacteria</taxon>
        <taxon>Pseudomonadati</taxon>
        <taxon>Pseudomonadota</taxon>
        <taxon>Gammaproteobacteria</taxon>
        <taxon>Enterobacterales</taxon>
        <taxon>Erwiniaceae</taxon>
        <taxon>Pantoea</taxon>
    </lineage>
</organism>
<keyword evidence="11" id="KW-0732">Signal</keyword>
<dbReference type="AlphaFoldDB" id="A0A1W6B922"/>
<comment type="function">
    <text evidence="2">Catalyzes the hydrolysis of 5-hydroxyisourate (HIU) to 2-oxo-4-hydroxy-4-carboxy-5-ureidoimidazoline (OHCU).</text>
</comment>
<dbReference type="Pfam" id="PF00576">
    <property type="entry name" value="Transthyretin"/>
    <property type="match status" value="1"/>
</dbReference>
<dbReference type="InterPro" id="IPR014306">
    <property type="entry name" value="Hydroxyisourate_hydrolase"/>
</dbReference>
<dbReference type="PROSITE" id="PS00769">
    <property type="entry name" value="TRANSTHYRETIN_2"/>
    <property type="match status" value="1"/>
</dbReference>
<feature type="binding site" evidence="9">
    <location>
        <position position="68"/>
    </location>
    <ligand>
        <name>substrate</name>
    </ligand>
</feature>
<dbReference type="GO" id="GO:0006144">
    <property type="term" value="P:purine nucleobase metabolic process"/>
    <property type="evidence" value="ECO:0007669"/>
    <property type="project" value="UniProtKB-KW"/>
</dbReference>
<dbReference type="Proteomes" id="UP000192900">
    <property type="component" value="Chromosome"/>
</dbReference>
<feature type="signal peptide" evidence="11">
    <location>
        <begin position="1"/>
        <end position="20"/>
    </location>
</feature>
<dbReference type="PANTHER" id="PTHR10395:SF7">
    <property type="entry name" value="5-HYDROXYISOURATE HYDROLASE"/>
    <property type="match status" value="1"/>
</dbReference>
<evidence type="ECO:0000256" key="9">
    <source>
        <dbReference type="PIRSR" id="PIRSR600895-51"/>
    </source>
</evidence>
<keyword evidence="8 10" id="KW-0378">Hydrolase</keyword>
<feature type="domain" description="Transthyretin/hydroxyisourate hydrolase" evidence="12">
    <location>
        <begin position="27"/>
        <end position="135"/>
    </location>
</feature>
<dbReference type="PANTHER" id="PTHR10395">
    <property type="entry name" value="URICASE AND TRANSTHYRETIN-RELATED"/>
    <property type="match status" value="1"/>
</dbReference>
<feature type="chain" id="PRO_5013003888" description="5-hydroxyisourate hydrolase" evidence="11">
    <location>
        <begin position="21"/>
        <end position="136"/>
    </location>
</feature>
<comment type="catalytic activity">
    <reaction evidence="1 10">
        <text>5-hydroxyisourate + H2O = 5-hydroxy-2-oxo-4-ureido-2,5-dihydro-1H-imidazole-5-carboxylate + H(+)</text>
        <dbReference type="Rhea" id="RHEA:23736"/>
        <dbReference type="ChEBI" id="CHEBI:15377"/>
        <dbReference type="ChEBI" id="CHEBI:15378"/>
        <dbReference type="ChEBI" id="CHEBI:18072"/>
        <dbReference type="ChEBI" id="CHEBI:58639"/>
        <dbReference type="EC" id="3.5.2.17"/>
    </reaction>
</comment>
<evidence type="ECO:0000259" key="12">
    <source>
        <dbReference type="Pfam" id="PF00576"/>
    </source>
</evidence>
<dbReference type="KEGG" id="palh:B1H58_17055"/>
<dbReference type="EC" id="3.5.2.17" evidence="5 10"/>
<dbReference type="RefSeq" id="WP_085071634.1">
    <property type="nucleotide sequence ID" value="NZ_CP019706.1"/>
</dbReference>
<evidence type="ECO:0000256" key="5">
    <source>
        <dbReference type="ARBA" id="ARBA00012609"/>
    </source>
</evidence>
<dbReference type="GO" id="GO:0033971">
    <property type="term" value="F:hydroxyisourate hydrolase activity"/>
    <property type="evidence" value="ECO:0007669"/>
    <property type="project" value="UniProtKB-EC"/>
</dbReference>
<feature type="binding site" evidence="9">
    <location>
        <position position="133"/>
    </location>
    <ligand>
        <name>substrate</name>
    </ligand>
</feature>
<comment type="subunit">
    <text evidence="4 10">Homotetramer.</text>
</comment>
<name>A0A1W6B922_9GAMM</name>
<dbReference type="Gene3D" id="2.60.40.180">
    <property type="entry name" value="Transthyretin/hydroxyisourate hydrolase domain"/>
    <property type="match status" value="1"/>
</dbReference>
<dbReference type="InterPro" id="IPR000895">
    <property type="entry name" value="Transthyretin/HIU_hydrolase"/>
</dbReference>
<evidence type="ECO:0000313" key="14">
    <source>
        <dbReference type="Proteomes" id="UP000192900"/>
    </source>
</evidence>
<dbReference type="SUPFAM" id="SSF49472">
    <property type="entry name" value="Transthyretin (synonym: prealbumin)"/>
    <property type="match status" value="1"/>
</dbReference>
<proteinExistence type="inferred from homology"/>
<dbReference type="InterPro" id="IPR023416">
    <property type="entry name" value="Transthyretin/HIU_hydrolase_d"/>
</dbReference>
<dbReference type="EMBL" id="CP019706">
    <property type="protein sequence ID" value="ARJ43580.1"/>
    <property type="molecule type" value="Genomic_DNA"/>
</dbReference>
<evidence type="ECO:0000256" key="6">
    <source>
        <dbReference type="ARBA" id="ARBA00017539"/>
    </source>
</evidence>
<dbReference type="OrthoDB" id="9792386at2"/>
<accession>A0A1W6B922</accession>
<evidence type="ECO:0000256" key="8">
    <source>
        <dbReference type="ARBA" id="ARBA00022801"/>
    </source>
</evidence>
<keyword evidence="14" id="KW-1185">Reference proteome</keyword>
<feature type="binding site" evidence="9">
    <location>
        <position position="30"/>
    </location>
    <ligand>
        <name>substrate</name>
    </ligand>
</feature>
<evidence type="ECO:0000256" key="2">
    <source>
        <dbReference type="ARBA" id="ARBA00002704"/>
    </source>
</evidence>
<dbReference type="NCBIfam" id="TIGR02962">
    <property type="entry name" value="hdxy_isourate"/>
    <property type="match status" value="1"/>
</dbReference>
<sequence length="136" mass="15063">MKIKSVLLLAGLGMMGNALADAPRNPISVHVLNTQTGKPSSGVKVDLEQQQSGKWVTLASKTTDTDGRIAAFYPEGKNFSAGEYRVTFHTGDYFQQHHQATFFPEVPVNFQVTNTQEHYHIPLLLSQYGFSTYRGS</sequence>
<evidence type="ECO:0000256" key="1">
    <source>
        <dbReference type="ARBA" id="ARBA00001043"/>
    </source>
</evidence>
<dbReference type="CDD" id="cd05822">
    <property type="entry name" value="TLP_HIUase"/>
    <property type="match status" value="1"/>
</dbReference>